<gene>
    <name evidence="1" type="ORF">F5X71_34505</name>
</gene>
<dbReference type="InterPro" id="IPR006764">
    <property type="entry name" value="SAM_dep_MeTrfase_SAV2177_type"/>
</dbReference>
<dbReference type="InterPro" id="IPR029063">
    <property type="entry name" value="SAM-dependent_MTases_sf"/>
</dbReference>
<evidence type="ECO:0000313" key="2">
    <source>
        <dbReference type="Proteomes" id="UP000501705"/>
    </source>
</evidence>
<reference evidence="1 2" key="1">
    <citation type="journal article" date="2019" name="ACS Chem. Biol.">
        <title>Identification and Mobilization of a Cryptic Antibiotic Biosynthesis Gene Locus from a Human-Pathogenic Nocardia Isolate.</title>
        <authorList>
            <person name="Herisse M."/>
            <person name="Ishida K."/>
            <person name="Porter J.L."/>
            <person name="Howden B."/>
            <person name="Hertweck C."/>
            <person name="Stinear T.P."/>
            <person name="Pidot S.J."/>
        </authorList>
    </citation>
    <scope>NUCLEOTIDE SEQUENCE [LARGE SCALE GENOMIC DNA]</scope>
    <source>
        <strain evidence="1 2">AUSMDU00024985</strain>
    </source>
</reference>
<keyword evidence="1" id="KW-0808">Transferase</keyword>
<dbReference type="PIRSF" id="PIRSF017393">
    <property type="entry name" value="MTase_SAV2177"/>
    <property type="match status" value="1"/>
</dbReference>
<keyword evidence="1" id="KW-0489">Methyltransferase</keyword>
<accession>A0A6G9Y3W5</accession>
<dbReference type="Gene3D" id="3.40.50.150">
    <property type="entry name" value="Vaccinia Virus protein VP39"/>
    <property type="match status" value="1"/>
</dbReference>
<evidence type="ECO:0000313" key="1">
    <source>
        <dbReference type="EMBL" id="QIS07899.1"/>
    </source>
</evidence>
<dbReference type="GO" id="GO:0032259">
    <property type="term" value="P:methylation"/>
    <property type="evidence" value="ECO:0007669"/>
    <property type="project" value="UniProtKB-KW"/>
</dbReference>
<dbReference type="CDD" id="cd02440">
    <property type="entry name" value="AdoMet_MTases"/>
    <property type="match status" value="1"/>
</dbReference>
<dbReference type="EMBL" id="CP046171">
    <property type="protein sequence ID" value="QIS07899.1"/>
    <property type="molecule type" value="Genomic_DNA"/>
</dbReference>
<organism evidence="1 2">
    <name type="scientific">Nocardia brasiliensis</name>
    <dbReference type="NCBI Taxonomy" id="37326"/>
    <lineage>
        <taxon>Bacteria</taxon>
        <taxon>Bacillati</taxon>
        <taxon>Actinomycetota</taxon>
        <taxon>Actinomycetes</taxon>
        <taxon>Mycobacteriales</taxon>
        <taxon>Nocardiaceae</taxon>
        <taxon>Nocardia</taxon>
    </lineage>
</organism>
<name>A0A6G9Y3W5_NOCBR</name>
<dbReference type="Pfam" id="PF04672">
    <property type="entry name" value="Methyltransf_19"/>
    <property type="match status" value="1"/>
</dbReference>
<protein>
    <submittedName>
        <fullName evidence="1">SAM-dependent methyltransferase</fullName>
    </submittedName>
</protein>
<dbReference type="SUPFAM" id="SSF53335">
    <property type="entry name" value="S-adenosyl-L-methionine-dependent methyltransferases"/>
    <property type="match status" value="1"/>
</dbReference>
<dbReference type="AlphaFoldDB" id="A0A6G9Y3W5"/>
<dbReference type="Proteomes" id="UP000501705">
    <property type="component" value="Chromosome"/>
</dbReference>
<dbReference type="GO" id="GO:0008168">
    <property type="term" value="F:methyltransferase activity"/>
    <property type="evidence" value="ECO:0007669"/>
    <property type="project" value="UniProtKB-KW"/>
</dbReference>
<sequence>MQDRSPGFDPSVPNSARIYNYMLGGKDHYEVDRQVAHRLLAVAPDTKTLAWLVRKFLVHAVELAADAQVKQFIDLGSGIPASPNVHEVAREIHPTARVVYVDNDPVACLHCEVLLARPRGVSVVQGDIRSPQQIIDEIEAKSLVDFSEPIALLIVGVLHYVMDEEYPGEIIAAFRDVMAPGSYLVVAHATDDTHPKFQSRSHSETDNTSAQLCYRSAGEIETLMKGFEPLSPGIAPVQQFLGSDLPTTRLVMHGGIGRRTD</sequence>
<proteinExistence type="predicted"/>